<comment type="caution">
    <text evidence="1">The sequence shown here is derived from an EMBL/GenBank/DDBJ whole genome shotgun (WGS) entry which is preliminary data.</text>
</comment>
<proteinExistence type="predicted"/>
<name>A0A6H9ZAA4_9ACTN</name>
<organism evidence="1 2">
    <name type="scientific">Actinomadura rudentiformis</name>
    <dbReference type="NCBI Taxonomy" id="359158"/>
    <lineage>
        <taxon>Bacteria</taxon>
        <taxon>Bacillati</taxon>
        <taxon>Actinomycetota</taxon>
        <taxon>Actinomycetes</taxon>
        <taxon>Streptosporangiales</taxon>
        <taxon>Thermomonosporaceae</taxon>
        <taxon>Actinomadura</taxon>
    </lineage>
</organism>
<gene>
    <name evidence="1" type="ORF">F8566_08970</name>
</gene>
<accession>A0A6H9ZAA4</accession>
<dbReference type="OrthoDB" id="3476559at2"/>
<evidence type="ECO:0000313" key="1">
    <source>
        <dbReference type="EMBL" id="KAB2351054.1"/>
    </source>
</evidence>
<dbReference type="EMBL" id="WBMT01000003">
    <property type="protein sequence ID" value="KAB2351054.1"/>
    <property type="molecule type" value="Genomic_DNA"/>
</dbReference>
<dbReference type="Proteomes" id="UP000468735">
    <property type="component" value="Unassembled WGS sequence"/>
</dbReference>
<dbReference type="RefSeq" id="WP_151559452.1">
    <property type="nucleotide sequence ID" value="NZ_WBMT01000003.1"/>
</dbReference>
<sequence>MVRLPDTTLGIEAINESLDDNPFLVAAVRNLISELAQIRRYRADLVAAARATLTAAHDAERDPLYYLRDELRAQGQLPPDSWRDDG</sequence>
<dbReference type="AlphaFoldDB" id="A0A6H9ZAA4"/>
<keyword evidence="2" id="KW-1185">Reference proteome</keyword>
<reference evidence="1 2" key="1">
    <citation type="submission" date="2019-09" db="EMBL/GenBank/DDBJ databases">
        <title>Actinomadura physcomitrii sp. nov., a novel actinomycete isolated from moss [Physcomitrium sphaericum (Ludw) Fuernr].</title>
        <authorList>
            <person name="Zhuang X."/>
            <person name="Liu C."/>
        </authorList>
    </citation>
    <scope>NUCLEOTIDE SEQUENCE [LARGE SCALE GENOMIC DNA]</scope>
    <source>
        <strain evidence="1 2">HMC1</strain>
    </source>
</reference>
<evidence type="ECO:0000313" key="2">
    <source>
        <dbReference type="Proteomes" id="UP000468735"/>
    </source>
</evidence>
<protein>
    <submittedName>
        <fullName evidence="1">Uncharacterized protein</fullName>
    </submittedName>
</protein>